<organism evidence="3">
    <name type="scientific">Streptomyces sp. SID7499</name>
    <dbReference type="NCBI Taxonomy" id="2706086"/>
    <lineage>
        <taxon>Bacteria</taxon>
        <taxon>Bacillati</taxon>
        <taxon>Actinomycetota</taxon>
        <taxon>Actinomycetes</taxon>
        <taxon>Kitasatosporales</taxon>
        <taxon>Streptomycetaceae</taxon>
        <taxon>Streptomyces</taxon>
    </lineage>
</organism>
<comment type="caution">
    <text evidence="3">The sequence shown here is derived from an EMBL/GenBank/DDBJ whole genome shotgun (WGS) entry which is preliminary data.</text>
</comment>
<proteinExistence type="predicted"/>
<evidence type="ECO:0000256" key="1">
    <source>
        <dbReference type="ARBA" id="ARBA00023002"/>
    </source>
</evidence>
<name>A0A6G3WZ24_9ACTN</name>
<evidence type="ECO:0000259" key="2">
    <source>
        <dbReference type="Pfam" id="PF02771"/>
    </source>
</evidence>
<feature type="non-terminal residue" evidence="3">
    <location>
        <position position="81"/>
    </location>
</feature>
<dbReference type="Pfam" id="PF02771">
    <property type="entry name" value="Acyl-CoA_dh_N"/>
    <property type="match status" value="1"/>
</dbReference>
<dbReference type="GO" id="GO:0005886">
    <property type="term" value="C:plasma membrane"/>
    <property type="evidence" value="ECO:0007669"/>
    <property type="project" value="TreeGrafter"/>
</dbReference>
<reference evidence="3" key="1">
    <citation type="submission" date="2020-01" db="EMBL/GenBank/DDBJ databases">
        <title>Insect and environment-associated Actinomycetes.</title>
        <authorList>
            <person name="Currrie C."/>
            <person name="Chevrette M."/>
            <person name="Carlson C."/>
            <person name="Stubbendieck R."/>
            <person name="Wendt-Pienkowski E."/>
        </authorList>
    </citation>
    <scope>NUCLEOTIDE SEQUENCE</scope>
    <source>
        <strain evidence="3">SID7499</strain>
    </source>
</reference>
<dbReference type="GO" id="GO:0016627">
    <property type="term" value="F:oxidoreductase activity, acting on the CH-CH group of donors"/>
    <property type="evidence" value="ECO:0007669"/>
    <property type="project" value="InterPro"/>
</dbReference>
<dbReference type="GO" id="GO:0050660">
    <property type="term" value="F:flavin adenine dinucleotide binding"/>
    <property type="evidence" value="ECO:0007669"/>
    <property type="project" value="InterPro"/>
</dbReference>
<dbReference type="InterPro" id="IPR013786">
    <property type="entry name" value="AcylCoA_DH/ox_N"/>
</dbReference>
<keyword evidence="1" id="KW-0560">Oxidoreductase</keyword>
<sequence>MHLEYTPEQQRLRTELRTYFATLVPDNAYARYAEPAAQKRFYRDTVRRLGADGWLGVGWPKEYGGRGLTPMEQFIFFDEAA</sequence>
<dbReference type="PANTHER" id="PTHR43292">
    <property type="entry name" value="ACYL-COA DEHYDROGENASE"/>
    <property type="match status" value="1"/>
</dbReference>
<dbReference type="SUPFAM" id="SSF56645">
    <property type="entry name" value="Acyl-CoA dehydrogenase NM domain-like"/>
    <property type="match status" value="1"/>
</dbReference>
<evidence type="ECO:0000313" key="3">
    <source>
        <dbReference type="EMBL" id="NEE10775.1"/>
    </source>
</evidence>
<dbReference type="PANTHER" id="PTHR43292:SF3">
    <property type="entry name" value="ACYL-COA DEHYDROGENASE FADE29"/>
    <property type="match status" value="1"/>
</dbReference>
<dbReference type="AlphaFoldDB" id="A0A6G3WZ24"/>
<gene>
    <name evidence="3" type="ORF">G3M58_30495</name>
</gene>
<dbReference type="EMBL" id="JAAGMN010003169">
    <property type="protein sequence ID" value="NEE10775.1"/>
    <property type="molecule type" value="Genomic_DNA"/>
</dbReference>
<accession>A0A6G3WZ24</accession>
<dbReference type="InterPro" id="IPR037069">
    <property type="entry name" value="AcylCoA_DH/ox_N_sf"/>
</dbReference>
<dbReference type="Gene3D" id="1.10.540.10">
    <property type="entry name" value="Acyl-CoA dehydrogenase/oxidase, N-terminal domain"/>
    <property type="match status" value="1"/>
</dbReference>
<protein>
    <submittedName>
        <fullName evidence="3">Acyl-CoA dehydrogenase</fullName>
    </submittedName>
</protein>
<dbReference type="InterPro" id="IPR009100">
    <property type="entry name" value="AcylCoA_DH/oxidase_NM_dom_sf"/>
</dbReference>
<feature type="domain" description="Acyl-CoA dehydrogenase/oxidase N-terminal" evidence="2">
    <location>
        <begin position="6"/>
        <end position="80"/>
    </location>
</feature>
<dbReference type="InterPro" id="IPR052161">
    <property type="entry name" value="Mycobact_Acyl-CoA_DH"/>
</dbReference>